<dbReference type="EMBL" id="LAZR01014198">
    <property type="protein sequence ID" value="KKM18547.1"/>
    <property type="molecule type" value="Genomic_DNA"/>
</dbReference>
<evidence type="ECO:0000313" key="2">
    <source>
        <dbReference type="EMBL" id="KKM18547.1"/>
    </source>
</evidence>
<organism evidence="2">
    <name type="scientific">marine sediment metagenome</name>
    <dbReference type="NCBI Taxonomy" id="412755"/>
    <lineage>
        <taxon>unclassified sequences</taxon>
        <taxon>metagenomes</taxon>
        <taxon>ecological metagenomes</taxon>
    </lineage>
</organism>
<gene>
    <name evidence="2" type="ORF">LCGC14_1664620</name>
</gene>
<dbReference type="Pfam" id="PF19543">
    <property type="entry name" value="GH123_N"/>
    <property type="match status" value="1"/>
</dbReference>
<comment type="caution">
    <text evidence="2">The sequence shown here is derived from an EMBL/GenBank/DDBJ whole genome shotgun (WGS) entry which is preliminary data.</text>
</comment>
<dbReference type="NCBIfam" id="NF033679">
    <property type="entry name" value="DNRLRE_dom"/>
    <property type="match status" value="1"/>
</dbReference>
<name>A0A0F9HTV4_9ZZZZ</name>
<feature type="domain" description="Glycoside hydrolase 123-like N-terminal" evidence="1">
    <location>
        <begin position="273"/>
        <end position="410"/>
    </location>
</feature>
<evidence type="ECO:0000259" key="1">
    <source>
        <dbReference type="Pfam" id="PF19543"/>
    </source>
</evidence>
<reference evidence="2" key="1">
    <citation type="journal article" date="2015" name="Nature">
        <title>Complex archaea that bridge the gap between prokaryotes and eukaryotes.</title>
        <authorList>
            <person name="Spang A."/>
            <person name="Saw J.H."/>
            <person name="Jorgensen S.L."/>
            <person name="Zaremba-Niedzwiedzka K."/>
            <person name="Martijn J."/>
            <person name="Lind A.E."/>
            <person name="van Eijk R."/>
            <person name="Schleper C."/>
            <person name="Guy L."/>
            <person name="Ettema T.J."/>
        </authorList>
    </citation>
    <scope>NUCLEOTIDE SEQUENCE</scope>
</reference>
<feature type="non-terminal residue" evidence="2">
    <location>
        <position position="668"/>
    </location>
</feature>
<protein>
    <recommendedName>
        <fullName evidence="1">Glycoside hydrolase 123-like N-terminal domain-containing protein</fullName>
    </recommendedName>
</protein>
<sequence>MSDIRAFILSTAPALLCMAAAGMGGEVALQQGVSPPGYAGCTDTTLVVGETHAKAHGADPTLHLRGVANRLLLKFDLPKRLLGKPIESAELRLFVPTVSDCDYLAEFICARVTVDWDNTTVLAPAVKGQSGPAAPGDYDRKTDYANGRPAGAMDSETFFAPAKKFWLPPAHLGPDVPKGGRWIRFDVTPAVEVWLGAEAPNYGLCVTGLNIPRKNTPQYARAEIPSAEYAKDKALRPKLLIRTPGVGPGYMVGMTHTMRRFCDRSPRFKYRGGDVTRYELAAARDEHEGFQVLVKPIRQPLRAVRFDWTDLVHTADKTARIPRGRISCFSQPPVKLTWTWYTRDNYRKAYDLPDPLVPFEQADLARGQATPFWFDVHVPADAKPGSYTGDVTVRPANAPARKLTLTVRVWNFGIPRQWNFHTMGQMIWREVRKYHGQLTPELRRKYIDFLLDHRYGPIQQYNSGLSPAAEDIAYCVERGCNTIYLTGDYKGNVQVVKDRFESVKKILGKKVDQVVCVIYIGDEVTHVDKLKGLSRKADQLHAEVPGAMVMIGGSYPHKEMIGYLDVYDPKLATAAVADNTSPGRLHYKMDDKRAAAIVRPARARGEEVYFYGDLPPLADALHGGMECPVIGPRVMMWQAWKYGLNGHELYCYNIWAKNTAGTGGKKWP</sequence>
<dbReference type="InterPro" id="IPR045711">
    <property type="entry name" value="GH123-like_N"/>
</dbReference>
<dbReference type="AlphaFoldDB" id="A0A0F9HTV4"/>
<accession>A0A0F9HTV4</accession>
<proteinExistence type="predicted"/>